<comment type="caution">
    <text evidence="1">The sequence shown here is derived from an EMBL/GenBank/DDBJ whole genome shotgun (WGS) entry which is preliminary data.</text>
</comment>
<organism evidence="1 2">
    <name type="scientific">Cryptolaemus montrouzieri</name>
    <dbReference type="NCBI Taxonomy" id="559131"/>
    <lineage>
        <taxon>Eukaryota</taxon>
        <taxon>Metazoa</taxon>
        <taxon>Ecdysozoa</taxon>
        <taxon>Arthropoda</taxon>
        <taxon>Hexapoda</taxon>
        <taxon>Insecta</taxon>
        <taxon>Pterygota</taxon>
        <taxon>Neoptera</taxon>
        <taxon>Endopterygota</taxon>
        <taxon>Coleoptera</taxon>
        <taxon>Polyphaga</taxon>
        <taxon>Cucujiformia</taxon>
        <taxon>Coccinelloidea</taxon>
        <taxon>Coccinellidae</taxon>
        <taxon>Scymninae</taxon>
        <taxon>Scymnini</taxon>
        <taxon>Cryptolaemus</taxon>
    </lineage>
</organism>
<reference evidence="1 2" key="1">
    <citation type="journal article" date="2021" name="BMC Biol.">
        <title>Horizontally acquired antibacterial genes associated with adaptive radiation of ladybird beetles.</title>
        <authorList>
            <person name="Li H.S."/>
            <person name="Tang X.F."/>
            <person name="Huang Y.H."/>
            <person name="Xu Z.Y."/>
            <person name="Chen M.L."/>
            <person name="Du X.Y."/>
            <person name="Qiu B.Y."/>
            <person name="Chen P.T."/>
            <person name="Zhang W."/>
            <person name="Slipinski A."/>
            <person name="Escalona H.E."/>
            <person name="Waterhouse R.M."/>
            <person name="Zwick A."/>
            <person name="Pang H."/>
        </authorList>
    </citation>
    <scope>NUCLEOTIDE SEQUENCE [LARGE SCALE GENOMIC DNA]</scope>
    <source>
        <strain evidence="1">SYSU2018</strain>
    </source>
</reference>
<proteinExistence type="predicted"/>
<accession>A0ABD2MYX9</accession>
<dbReference type="Proteomes" id="UP001516400">
    <property type="component" value="Unassembled WGS sequence"/>
</dbReference>
<dbReference type="AlphaFoldDB" id="A0ABD2MYX9"/>
<keyword evidence="2" id="KW-1185">Reference proteome</keyword>
<dbReference type="EMBL" id="JABFTP020000042">
    <property type="protein sequence ID" value="KAL3271417.1"/>
    <property type="molecule type" value="Genomic_DNA"/>
</dbReference>
<sequence>METVRIFNDVSSSQIHFTKKEDMATPTKSPLKNYCLRQLQKLSNLMSLKEKRQSNIKPKDLFIKSFDFALVLYETYESLLQRGKPPGSLYSCLYKCRIIEDLFLEYLQYFQKYVKYSRGSSCCISNG</sequence>
<name>A0ABD2MYX9_9CUCU</name>
<evidence type="ECO:0000313" key="2">
    <source>
        <dbReference type="Proteomes" id="UP001516400"/>
    </source>
</evidence>
<protein>
    <submittedName>
        <fullName evidence="1">Uncharacterized protein</fullName>
    </submittedName>
</protein>
<gene>
    <name evidence="1" type="ORF">HHI36_021896</name>
</gene>
<evidence type="ECO:0000313" key="1">
    <source>
        <dbReference type="EMBL" id="KAL3271417.1"/>
    </source>
</evidence>